<dbReference type="STRING" id="671987.R0IK76"/>
<dbReference type="PROSITE" id="PS50404">
    <property type="entry name" value="GST_NTER"/>
    <property type="match status" value="1"/>
</dbReference>
<dbReference type="PRINTS" id="PR00388">
    <property type="entry name" value="PDIESTERASE2"/>
</dbReference>
<feature type="region of interest" description="Disordered" evidence="5">
    <location>
        <begin position="219"/>
        <end position="253"/>
    </location>
</feature>
<dbReference type="PANTHER" id="PTHR43986:SF1">
    <property type="entry name" value="ELONGATION FACTOR 1-GAMMA"/>
    <property type="match status" value="1"/>
</dbReference>
<feature type="region of interest" description="Disordered" evidence="5">
    <location>
        <begin position="459"/>
        <end position="509"/>
    </location>
</feature>
<gene>
    <name evidence="9" type="ORF">SETTUDRAFT_91803</name>
</gene>
<sequence length="1008" mass="110463">MSFGKLYSYAGNPRTTSLLAVAKENGLDIEFVNTEPAKGVSAEYLKLNKLGKVPTFEGADGFVLTECIAIAVYLASQNEKTSLLGKTKQDYATILRWMSFANTEVLSPLGGWFRPILGRDPYNKKNVEDAQKAALKAVHVIEEHLLTHTYLVGERLTLADIFATSILARGFQFFFDKQWRDSNPNVTRWYETVYNQASYSAVAPKLEFITEAMKYVPPKKEGGDKKKEQPKAAPKPKAEEPEEEEEAPKPKAKHPLEALPRATFVLDDWKRKYSNEETREVALPWFWENANFEEYSLYKVDYKYNDELTLTFMTANLIGGFFARLEASRKYIFGACSVYGQSNDSVVTGAFVIRGQEALPAFDVAPDHESYSFTKLDPTKEEDREFVNDQWAWDKPLVVDGKTMEWADGKGSGGGPSEDNVTGFLVRSTATKWAKNSVIAVDAGSHLASITNILAKDFPLAADPDPPLPTTRNRNGDRAVGHSESPSPRAARVTPSDDESDVETPTSDREIPVTITTLEKGAFAGLPFPHQSARANALHIMREHVSTYLITHPHLDHLSGFVINTAAFHNTSRPKRLAALPFTVNAIKNHIFNNIIWPNLTDEDGGVGLVTFQRLAEGGNIALGEGSSRGYIEVCDGLGVKGFKVSHGHCMQGTGHVHRGSNAHLLEPSNSQQSGQQLDLHDSRSLSFSGPFQTGPGTPGFNTSMEIGRRPSSVTVPQPQVSQDQCVIDSTAYFIRAESTLTTPKREILIFGDVEPDSLSLTPRTAQIWAEAAPKIATGILKGIFIEVSYTNARSDAVLFGHLAPRHLLAELSVLADLVREKKKALEREKEQQRMKKKRKRAAGTLQLDSLAASDQRKPKMSYMGVGKGIDSPVSTTNPQTDDEAISEFAMSRGDTGTHTPVLAPAPSGPNNNSNGDAHSARPSAPAAMNLSVVSAEHNRAMLAAAFDSPLKGLRVVVIHVKDTFADGPLVGTQILSQLKEGESALQEQGKGLGCQFEVSRSGESYWF</sequence>
<name>R0IK76_EXST2</name>
<reference evidence="9 10" key="2">
    <citation type="journal article" date="2013" name="PLoS Genet.">
        <title>Comparative genome structure, secondary metabolite, and effector coding capacity across Cochliobolus pathogens.</title>
        <authorList>
            <person name="Condon B.J."/>
            <person name="Leng Y."/>
            <person name="Wu D."/>
            <person name="Bushley K.E."/>
            <person name="Ohm R.A."/>
            <person name="Otillar R."/>
            <person name="Martin J."/>
            <person name="Schackwitz W."/>
            <person name="Grimwood J."/>
            <person name="MohdZainudin N."/>
            <person name="Xue C."/>
            <person name="Wang R."/>
            <person name="Manning V.A."/>
            <person name="Dhillon B."/>
            <person name="Tu Z.J."/>
            <person name="Steffenson B.J."/>
            <person name="Salamov A."/>
            <person name="Sun H."/>
            <person name="Lowry S."/>
            <person name="LaButti K."/>
            <person name="Han J."/>
            <person name="Copeland A."/>
            <person name="Lindquist E."/>
            <person name="Barry K."/>
            <person name="Schmutz J."/>
            <person name="Baker S.E."/>
            <person name="Ciuffetti L.M."/>
            <person name="Grigoriev I.V."/>
            <person name="Zhong S."/>
            <person name="Turgeon B.G."/>
        </authorList>
    </citation>
    <scope>NUCLEOTIDE SEQUENCE [LARGE SCALE GENOMIC DNA]</scope>
    <source>
        <strain evidence="10">28A</strain>
    </source>
</reference>
<feature type="compositionally biased region" description="Polar residues" evidence="5">
    <location>
        <begin position="712"/>
        <end position="721"/>
    </location>
</feature>
<organism evidence="9 10">
    <name type="scientific">Exserohilum turcicum (strain 28A)</name>
    <name type="common">Northern leaf blight fungus</name>
    <name type="synonym">Setosphaeria turcica</name>
    <dbReference type="NCBI Taxonomy" id="671987"/>
    <lineage>
        <taxon>Eukaryota</taxon>
        <taxon>Fungi</taxon>
        <taxon>Dikarya</taxon>
        <taxon>Ascomycota</taxon>
        <taxon>Pezizomycotina</taxon>
        <taxon>Dothideomycetes</taxon>
        <taxon>Pleosporomycetidae</taxon>
        <taxon>Pleosporales</taxon>
        <taxon>Pleosporineae</taxon>
        <taxon>Pleosporaceae</taxon>
        <taxon>Exserohilum</taxon>
    </lineage>
</organism>
<dbReference type="SUPFAM" id="SSF47616">
    <property type="entry name" value="GST C-terminal domain-like"/>
    <property type="match status" value="1"/>
</dbReference>
<dbReference type="SUPFAM" id="SSF89942">
    <property type="entry name" value="eEF1-gamma domain"/>
    <property type="match status" value="1"/>
</dbReference>
<feature type="compositionally biased region" description="Polar residues" evidence="5">
    <location>
        <begin position="668"/>
        <end position="677"/>
    </location>
</feature>
<dbReference type="SUPFAM" id="SSF56281">
    <property type="entry name" value="Metallo-hydrolase/oxidoreductase"/>
    <property type="match status" value="1"/>
</dbReference>
<comment type="similarity">
    <text evidence="1">Belongs to the GST superfamily.</text>
</comment>
<feature type="domain" description="GST N-terminal" evidence="7">
    <location>
        <begin position="2"/>
        <end position="82"/>
    </location>
</feature>
<dbReference type="SFLD" id="SFLDS00019">
    <property type="entry name" value="Glutathione_Transferase_(cytos"/>
    <property type="match status" value="1"/>
</dbReference>
<feature type="compositionally biased region" description="Low complexity" evidence="5">
    <location>
        <begin position="688"/>
        <end position="703"/>
    </location>
</feature>
<dbReference type="InterPro" id="IPR036249">
    <property type="entry name" value="Thioredoxin-like_sf"/>
</dbReference>
<accession>R0IK76</accession>
<dbReference type="eggNOG" id="KOG0867">
    <property type="taxonomic scope" value="Eukaryota"/>
</dbReference>
<dbReference type="GO" id="GO:0003746">
    <property type="term" value="F:translation elongation factor activity"/>
    <property type="evidence" value="ECO:0007669"/>
    <property type="project" value="UniProtKB-UniRule"/>
</dbReference>
<dbReference type="FunFam" id="3.30.70.1010:FF:000001">
    <property type="entry name" value="Elongation factor 1-gamma 1"/>
    <property type="match status" value="1"/>
</dbReference>
<evidence type="ECO:0000313" key="9">
    <source>
        <dbReference type="EMBL" id="EOA85271.1"/>
    </source>
</evidence>
<dbReference type="RefSeq" id="XP_008027706.1">
    <property type="nucleotide sequence ID" value="XM_008029515.1"/>
</dbReference>
<dbReference type="InterPro" id="IPR010987">
    <property type="entry name" value="Glutathione-S-Trfase_C-like"/>
</dbReference>
<dbReference type="SFLD" id="SFLDG00358">
    <property type="entry name" value="Main_(cytGST)"/>
    <property type="match status" value="1"/>
</dbReference>
<dbReference type="SMART" id="SM01183">
    <property type="entry name" value="EF1G"/>
    <property type="match status" value="1"/>
</dbReference>
<feature type="region of interest" description="Disordered" evidence="5">
    <location>
        <begin position="654"/>
        <end position="721"/>
    </location>
</feature>
<evidence type="ECO:0000259" key="8">
    <source>
        <dbReference type="PROSITE" id="PS50405"/>
    </source>
</evidence>
<evidence type="ECO:0000259" key="6">
    <source>
        <dbReference type="PROSITE" id="PS50040"/>
    </source>
</evidence>
<dbReference type="InterPro" id="IPR036433">
    <property type="entry name" value="EF1B_G_C_sf"/>
</dbReference>
<protein>
    <recommendedName>
        <fullName evidence="11">EF1G-domain-containing protein</fullName>
    </recommendedName>
</protein>
<dbReference type="GO" id="GO:0005737">
    <property type="term" value="C:cytoplasm"/>
    <property type="evidence" value="ECO:0007669"/>
    <property type="project" value="TreeGrafter"/>
</dbReference>
<dbReference type="GeneID" id="19405934"/>
<dbReference type="Gene3D" id="3.40.30.10">
    <property type="entry name" value="Glutaredoxin"/>
    <property type="match status" value="1"/>
</dbReference>
<dbReference type="Gene3D" id="1.20.1050.10">
    <property type="match status" value="1"/>
</dbReference>
<evidence type="ECO:0000259" key="7">
    <source>
        <dbReference type="PROSITE" id="PS50404"/>
    </source>
</evidence>
<dbReference type="EMBL" id="KB908703">
    <property type="protein sequence ID" value="EOA85271.1"/>
    <property type="molecule type" value="Genomic_DNA"/>
</dbReference>
<dbReference type="FunFam" id="1.20.1050.10:FF:000006">
    <property type="entry name" value="Elongation factor 1 gamma"/>
    <property type="match status" value="1"/>
</dbReference>
<evidence type="ECO:0000256" key="1">
    <source>
        <dbReference type="ARBA" id="ARBA00007409"/>
    </source>
</evidence>
<dbReference type="eggNOG" id="KOG1627">
    <property type="taxonomic scope" value="Eukaryota"/>
</dbReference>
<dbReference type="Pfam" id="PF02112">
    <property type="entry name" value="PDEase_II"/>
    <property type="match status" value="2"/>
</dbReference>
<dbReference type="FunFam" id="3.40.30.10:FF:000142">
    <property type="entry name" value="Elongation factor 1 gamma"/>
    <property type="match status" value="1"/>
</dbReference>
<evidence type="ECO:0000256" key="5">
    <source>
        <dbReference type="SAM" id="MobiDB-lite"/>
    </source>
</evidence>
<dbReference type="PANTHER" id="PTHR43986">
    <property type="entry name" value="ELONGATION FACTOR 1-GAMMA"/>
    <property type="match status" value="1"/>
</dbReference>
<evidence type="ECO:0000256" key="2">
    <source>
        <dbReference type="ARBA" id="ARBA00022768"/>
    </source>
</evidence>
<dbReference type="PROSITE" id="PS50040">
    <property type="entry name" value="EF1G_C"/>
    <property type="match status" value="1"/>
</dbReference>
<dbReference type="Proteomes" id="UP000016935">
    <property type="component" value="Unassembled WGS sequence"/>
</dbReference>
<dbReference type="CDD" id="cd03181">
    <property type="entry name" value="GST_C_EF1Bgamma_like"/>
    <property type="match status" value="1"/>
</dbReference>
<dbReference type="AlphaFoldDB" id="R0IK76"/>
<dbReference type="InterPro" id="IPR040079">
    <property type="entry name" value="Glutathione_S-Trfase"/>
</dbReference>
<reference evidence="9 10" key="1">
    <citation type="journal article" date="2012" name="PLoS Pathog.">
        <title>Diverse lifestyles and strategies of plant pathogenesis encoded in the genomes of eighteen Dothideomycetes fungi.</title>
        <authorList>
            <person name="Ohm R.A."/>
            <person name="Feau N."/>
            <person name="Henrissat B."/>
            <person name="Schoch C.L."/>
            <person name="Horwitz B.A."/>
            <person name="Barry K.W."/>
            <person name="Condon B.J."/>
            <person name="Copeland A.C."/>
            <person name="Dhillon B."/>
            <person name="Glaser F."/>
            <person name="Hesse C.N."/>
            <person name="Kosti I."/>
            <person name="LaButti K."/>
            <person name="Lindquist E.A."/>
            <person name="Lucas S."/>
            <person name="Salamov A.A."/>
            <person name="Bradshaw R.E."/>
            <person name="Ciuffetti L."/>
            <person name="Hamelin R.C."/>
            <person name="Kema G.H.J."/>
            <person name="Lawrence C."/>
            <person name="Scott J.A."/>
            <person name="Spatafora J.W."/>
            <person name="Turgeon B.G."/>
            <person name="de Wit P.J.G.M."/>
            <person name="Zhong S."/>
            <person name="Goodwin S.B."/>
            <person name="Grigoriev I.V."/>
        </authorList>
    </citation>
    <scope>NUCLEOTIDE SEQUENCE [LARGE SCALE GENOMIC DNA]</scope>
    <source>
        <strain evidence="10">28A</strain>
    </source>
</reference>
<dbReference type="InterPro" id="IPR000396">
    <property type="entry name" value="Pdiesterase2"/>
</dbReference>
<keyword evidence="10" id="KW-1185">Reference proteome</keyword>
<keyword evidence="2 4" id="KW-0251">Elongation factor</keyword>
<dbReference type="InterPro" id="IPR050802">
    <property type="entry name" value="EF-GSTs"/>
</dbReference>
<dbReference type="OrthoDB" id="249703at2759"/>
<dbReference type="PROSITE" id="PS50405">
    <property type="entry name" value="GST_CTER"/>
    <property type="match status" value="1"/>
</dbReference>
<feature type="compositionally biased region" description="Low complexity" evidence="5">
    <location>
        <begin position="905"/>
        <end position="916"/>
    </location>
</feature>
<dbReference type="SUPFAM" id="SSF52833">
    <property type="entry name" value="Thioredoxin-like"/>
    <property type="match status" value="1"/>
</dbReference>
<feature type="compositionally biased region" description="Basic and acidic residues" evidence="5">
    <location>
        <begin position="219"/>
        <end position="230"/>
    </location>
</feature>
<feature type="domain" description="EF-1-gamma C-terminal" evidence="6">
    <location>
        <begin position="252"/>
        <end position="413"/>
    </location>
</feature>
<proteinExistence type="inferred from homology"/>
<feature type="domain" description="GST C-terminal" evidence="8">
    <location>
        <begin position="87"/>
        <end position="216"/>
    </location>
</feature>
<dbReference type="InterPro" id="IPR004045">
    <property type="entry name" value="Glutathione_S-Trfase_N"/>
</dbReference>
<dbReference type="Pfam" id="PF02798">
    <property type="entry name" value="GST_N"/>
    <property type="match status" value="1"/>
</dbReference>
<dbReference type="Pfam" id="PF00043">
    <property type="entry name" value="GST_C"/>
    <property type="match status" value="1"/>
</dbReference>
<evidence type="ECO:0000313" key="10">
    <source>
        <dbReference type="Proteomes" id="UP000016935"/>
    </source>
</evidence>
<dbReference type="CDD" id="cd07735">
    <property type="entry name" value="class_II_PDE_MBL-fold"/>
    <property type="match status" value="1"/>
</dbReference>
<evidence type="ECO:0000256" key="3">
    <source>
        <dbReference type="ARBA" id="ARBA00022917"/>
    </source>
</evidence>
<evidence type="ECO:0008006" key="11">
    <source>
        <dbReference type="Google" id="ProtNLM"/>
    </source>
</evidence>
<dbReference type="InterPro" id="IPR036282">
    <property type="entry name" value="Glutathione-S-Trfase_C_sf"/>
</dbReference>
<dbReference type="CDD" id="cd03044">
    <property type="entry name" value="GST_N_EF1Bgamma"/>
    <property type="match status" value="1"/>
</dbReference>
<dbReference type="GO" id="GO:0006198">
    <property type="term" value="P:cAMP catabolic process"/>
    <property type="evidence" value="ECO:0007669"/>
    <property type="project" value="InterPro"/>
</dbReference>
<feature type="region of interest" description="Disordered" evidence="5">
    <location>
        <begin position="826"/>
        <end position="881"/>
    </location>
</feature>
<dbReference type="InterPro" id="IPR001662">
    <property type="entry name" value="EF1B_G_C"/>
</dbReference>
<dbReference type="HOGENOM" id="CLU_011637_0_0_1"/>
<dbReference type="InterPro" id="IPR004046">
    <property type="entry name" value="GST_C"/>
</dbReference>
<dbReference type="GO" id="GO:0004115">
    <property type="term" value="F:3',5'-cyclic-AMP phosphodiesterase activity"/>
    <property type="evidence" value="ECO:0007669"/>
    <property type="project" value="InterPro"/>
</dbReference>
<keyword evidence="3 4" id="KW-0648">Protein biosynthesis</keyword>
<dbReference type="GO" id="GO:0005634">
    <property type="term" value="C:nucleus"/>
    <property type="evidence" value="ECO:0007669"/>
    <property type="project" value="TreeGrafter"/>
</dbReference>
<dbReference type="Gene3D" id="3.30.70.1010">
    <property type="entry name" value="Translation elongation factor EF1B, gamma chain, conserved domain"/>
    <property type="match status" value="1"/>
</dbReference>
<feature type="region of interest" description="Disordered" evidence="5">
    <location>
        <begin position="893"/>
        <end position="924"/>
    </location>
</feature>
<dbReference type="InterPro" id="IPR036866">
    <property type="entry name" value="RibonucZ/Hydroxyglut_hydro"/>
</dbReference>
<dbReference type="Pfam" id="PF00647">
    <property type="entry name" value="EF1G"/>
    <property type="match status" value="1"/>
</dbReference>
<evidence type="ECO:0000256" key="4">
    <source>
        <dbReference type="PROSITE-ProRule" id="PRU00519"/>
    </source>
</evidence>